<feature type="signal peptide" evidence="1">
    <location>
        <begin position="1"/>
        <end position="38"/>
    </location>
</feature>
<dbReference type="EMBL" id="CZCS02000184">
    <property type="protein sequence ID" value="VXD19142.1"/>
    <property type="molecule type" value="Genomic_DNA"/>
</dbReference>
<proteinExistence type="predicted"/>
<keyword evidence="1" id="KW-0732">Signal</keyword>
<feature type="chain" id="PRO_5030969042" description="RSAM-associated Gly-rich repeat protein" evidence="1">
    <location>
        <begin position="39"/>
        <end position="117"/>
    </location>
</feature>
<name>A0A7Z9E081_9CYAN</name>
<organism evidence="2 3">
    <name type="scientific">Planktothrix paucivesiculata PCC 9631</name>
    <dbReference type="NCBI Taxonomy" id="671071"/>
    <lineage>
        <taxon>Bacteria</taxon>
        <taxon>Bacillati</taxon>
        <taxon>Cyanobacteriota</taxon>
        <taxon>Cyanophyceae</taxon>
        <taxon>Oscillatoriophycideae</taxon>
        <taxon>Oscillatoriales</taxon>
        <taxon>Microcoleaceae</taxon>
        <taxon>Planktothrix</taxon>
    </lineage>
</organism>
<evidence type="ECO:0008006" key="4">
    <source>
        <dbReference type="Google" id="ProtNLM"/>
    </source>
</evidence>
<protein>
    <recommendedName>
        <fullName evidence="4">RSAM-associated Gly-rich repeat protein</fullName>
    </recommendedName>
</protein>
<dbReference type="AlphaFoldDB" id="A0A7Z9E081"/>
<sequence>MPEKLSKKGVTTLKISTKTGLVGFFLALSALNIPAANATVKTTDSALASTTIESRLLRITKTLRERENQLPEQPEALKPGEEIAGAWGNGGGGFVNRGGGGNWRNGWGDGGRFINSR</sequence>
<evidence type="ECO:0000256" key="1">
    <source>
        <dbReference type="SAM" id="SignalP"/>
    </source>
</evidence>
<comment type="caution">
    <text evidence="2">The sequence shown here is derived from an EMBL/GenBank/DDBJ whole genome shotgun (WGS) entry which is preliminary data.</text>
</comment>
<dbReference type="Proteomes" id="UP000182190">
    <property type="component" value="Unassembled WGS sequence"/>
</dbReference>
<accession>A0A7Z9E081</accession>
<gene>
    <name evidence="2" type="ORF">PL9631_440003</name>
</gene>
<reference evidence="2" key="1">
    <citation type="submission" date="2019-10" db="EMBL/GenBank/DDBJ databases">
        <authorList>
            <consortium name="Genoscope - CEA"/>
            <person name="William W."/>
        </authorList>
    </citation>
    <scope>NUCLEOTIDE SEQUENCE [LARGE SCALE GENOMIC DNA]</scope>
    <source>
        <strain evidence="2">BBR_PRJEB10994</strain>
    </source>
</reference>
<evidence type="ECO:0000313" key="2">
    <source>
        <dbReference type="EMBL" id="VXD19142.1"/>
    </source>
</evidence>
<keyword evidence="3" id="KW-1185">Reference proteome</keyword>
<dbReference type="InterPro" id="IPR026356">
    <property type="entry name" value="GrrA/OscA1_RiPP"/>
</dbReference>
<dbReference type="NCBIfam" id="TIGR04260">
    <property type="entry name" value="Cyano_gly_rpt"/>
    <property type="match status" value="1"/>
</dbReference>
<evidence type="ECO:0000313" key="3">
    <source>
        <dbReference type="Proteomes" id="UP000182190"/>
    </source>
</evidence>